<dbReference type="GO" id="GO:1901238">
    <property type="term" value="F:ABC-type tungstate transporter activity"/>
    <property type="evidence" value="ECO:0007669"/>
    <property type="project" value="UniProtKB-EC"/>
</dbReference>
<keyword evidence="2" id="KW-0547">Nucleotide-binding</keyword>
<dbReference type="GO" id="GO:0016887">
    <property type="term" value="F:ATP hydrolysis activity"/>
    <property type="evidence" value="ECO:0007669"/>
    <property type="project" value="InterPro"/>
</dbReference>
<evidence type="ECO:0000256" key="1">
    <source>
        <dbReference type="ARBA" id="ARBA00022448"/>
    </source>
</evidence>
<accession>A0A2R6A8T4</accession>
<comment type="similarity">
    <text evidence="4">Belongs to the ABC transporter superfamily. Sulfate/tungstate importer (TC 3.A.1.6) family.</text>
</comment>
<proteinExistence type="inferred from homology"/>
<evidence type="ECO:0000256" key="3">
    <source>
        <dbReference type="ARBA" id="ARBA00022840"/>
    </source>
</evidence>
<dbReference type="InterPro" id="IPR003593">
    <property type="entry name" value="AAA+_ATPase"/>
</dbReference>
<dbReference type="InterPro" id="IPR027417">
    <property type="entry name" value="P-loop_NTPase"/>
</dbReference>
<feature type="domain" description="ABC transporter" evidence="9">
    <location>
        <begin position="1"/>
        <end position="203"/>
    </location>
</feature>
<dbReference type="AlphaFoldDB" id="A0A2R6A8T4"/>
<dbReference type="EMBL" id="NEXC01000051">
    <property type="protein sequence ID" value="PSN82800.1"/>
    <property type="molecule type" value="Genomic_DNA"/>
</dbReference>
<dbReference type="SUPFAM" id="SSF52540">
    <property type="entry name" value="P-loop containing nucleoside triphosphate hydrolases"/>
    <property type="match status" value="1"/>
</dbReference>
<dbReference type="Gene3D" id="3.40.50.300">
    <property type="entry name" value="P-loop containing nucleotide triphosphate hydrolases"/>
    <property type="match status" value="1"/>
</dbReference>
<comment type="subunit">
    <text evidence="5">The complex is composed of two ATP-binding proteins (WtpC), two transmembrane proteins (WtpB) and a solute-binding protein (WtpA).</text>
</comment>
<comment type="caution">
    <text evidence="10">The sequence shown here is derived from an EMBL/GenBank/DDBJ whole genome shotgun (WGS) entry which is preliminary data.</text>
</comment>
<protein>
    <recommendedName>
        <fullName evidence="7">Molybdate/tungstate import ATP-binding protein WtpC</fullName>
        <ecNumber evidence="6">7.3.2.6</ecNumber>
    </recommendedName>
</protein>
<dbReference type="PANTHER" id="PTHR42781">
    <property type="entry name" value="SPERMIDINE/PUTRESCINE IMPORT ATP-BINDING PROTEIN POTA"/>
    <property type="match status" value="1"/>
</dbReference>
<dbReference type="SMART" id="SM00382">
    <property type="entry name" value="AAA"/>
    <property type="match status" value="1"/>
</dbReference>
<evidence type="ECO:0000256" key="2">
    <source>
        <dbReference type="ARBA" id="ARBA00022741"/>
    </source>
</evidence>
<evidence type="ECO:0000256" key="6">
    <source>
        <dbReference type="ARBA" id="ARBA00039025"/>
    </source>
</evidence>
<evidence type="ECO:0000256" key="7">
    <source>
        <dbReference type="ARBA" id="ARBA00041133"/>
    </source>
</evidence>
<keyword evidence="1" id="KW-0813">Transport</keyword>
<name>A0A2R6A8T4_9ARCH</name>
<dbReference type="GO" id="GO:0005524">
    <property type="term" value="F:ATP binding"/>
    <property type="evidence" value="ECO:0007669"/>
    <property type="project" value="UniProtKB-KW"/>
</dbReference>
<evidence type="ECO:0000313" key="10">
    <source>
        <dbReference type="EMBL" id="PSN82800.1"/>
    </source>
</evidence>
<evidence type="ECO:0000256" key="4">
    <source>
        <dbReference type="ARBA" id="ARBA00038307"/>
    </source>
</evidence>
<keyword evidence="3" id="KW-0067">ATP-binding</keyword>
<organism evidence="10 11">
    <name type="scientific">Candidatus Marsarchaeota G1 archaeon OSP_D</name>
    <dbReference type="NCBI Taxonomy" id="1978155"/>
    <lineage>
        <taxon>Archaea</taxon>
        <taxon>Candidatus Marsarchaeota</taxon>
        <taxon>Candidatus Marsarchaeota group 1</taxon>
    </lineage>
</organism>
<evidence type="ECO:0000313" key="11">
    <source>
        <dbReference type="Proteomes" id="UP000240880"/>
    </source>
</evidence>
<evidence type="ECO:0000259" key="9">
    <source>
        <dbReference type="PROSITE" id="PS50893"/>
    </source>
</evidence>
<dbReference type="Proteomes" id="UP000240880">
    <property type="component" value="Unassembled WGS sequence"/>
</dbReference>
<gene>
    <name evidence="10" type="ORF">B9Q01_06940</name>
</gene>
<evidence type="ECO:0000256" key="5">
    <source>
        <dbReference type="ARBA" id="ARBA00038781"/>
    </source>
</evidence>
<dbReference type="Pfam" id="PF00005">
    <property type="entry name" value="ABC_tran"/>
    <property type="match status" value="1"/>
</dbReference>
<sequence>MLEAEFTKRLNSFVLNAKLKGEGWTCVTGKNGSGKTTLLNCLSGIYQIDSGFIKLDGLDISRLPLEKRGFVLVNPNTYIPSLSVDEHIRWGFRLKKIEVKEEELQKVKQALGINFEGRVSKLSVGQRIRVSLATALLAQPKAILVDEAFSNISEKQSFLKEFKTLTKERRIMVIYTTQEIDDSRFSEYHYHIEDGVLNALKQV</sequence>
<dbReference type="PANTHER" id="PTHR42781:SF4">
    <property type="entry name" value="SPERMIDINE_PUTRESCINE IMPORT ATP-BINDING PROTEIN POTA"/>
    <property type="match status" value="1"/>
</dbReference>
<dbReference type="EC" id="7.3.2.6" evidence="6"/>
<comment type="catalytic activity">
    <reaction evidence="8">
        <text>tungstate(in) + ATP + H2O = tungstate(out) + ADP + phosphate + H(+)</text>
        <dbReference type="Rhea" id="RHEA:35027"/>
        <dbReference type="ChEBI" id="CHEBI:15377"/>
        <dbReference type="ChEBI" id="CHEBI:15378"/>
        <dbReference type="ChEBI" id="CHEBI:30616"/>
        <dbReference type="ChEBI" id="CHEBI:43474"/>
        <dbReference type="ChEBI" id="CHEBI:46502"/>
        <dbReference type="ChEBI" id="CHEBI:456216"/>
        <dbReference type="EC" id="7.3.2.6"/>
    </reaction>
</comment>
<reference evidence="10 11" key="1">
    <citation type="submission" date="2017-04" db="EMBL/GenBank/DDBJ databases">
        <title>Novel microbial lineages endemic to geothermal iron-oxide mats fill important gaps in the evolutionary history of Archaea.</title>
        <authorList>
            <person name="Jay Z.J."/>
            <person name="Beam J.P."/>
            <person name="Dlakic M."/>
            <person name="Rusch D.B."/>
            <person name="Kozubal M.A."/>
            <person name="Inskeep W.P."/>
        </authorList>
    </citation>
    <scope>NUCLEOTIDE SEQUENCE [LARGE SCALE GENOMIC DNA]</scope>
    <source>
        <strain evidence="10">OSP_D</strain>
    </source>
</reference>
<dbReference type="InterPro" id="IPR003439">
    <property type="entry name" value="ABC_transporter-like_ATP-bd"/>
</dbReference>
<dbReference type="InterPro" id="IPR050093">
    <property type="entry name" value="ABC_SmlMolc_Importer"/>
</dbReference>
<evidence type="ECO:0000256" key="8">
    <source>
        <dbReference type="ARBA" id="ARBA00047936"/>
    </source>
</evidence>
<dbReference type="PROSITE" id="PS50893">
    <property type="entry name" value="ABC_TRANSPORTER_2"/>
    <property type="match status" value="1"/>
</dbReference>